<evidence type="ECO:0000313" key="2">
    <source>
        <dbReference type="Proteomes" id="UP000499080"/>
    </source>
</evidence>
<name>A0A4Y2WCQ1_ARAVE</name>
<accession>A0A4Y2WCQ1</accession>
<sequence>MLICAIVVCDRFVLPHHVFRMASDKTETLTAYTFLEARSVWVLILSNPPPTAYTTTVTVSHWRTCDRPFRTGVVGCFQLALCCSTTTITVIRC</sequence>
<proteinExistence type="predicted"/>
<gene>
    <name evidence="1" type="ORF">AVEN_180775_1</name>
</gene>
<evidence type="ECO:0000313" key="1">
    <source>
        <dbReference type="EMBL" id="GBO34272.1"/>
    </source>
</evidence>
<keyword evidence="2" id="KW-1185">Reference proteome</keyword>
<comment type="caution">
    <text evidence="1">The sequence shown here is derived from an EMBL/GenBank/DDBJ whole genome shotgun (WGS) entry which is preliminary data.</text>
</comment>
<dbReference type="AlphaFoldDB" id="A0A4Y2WCQ1"/>
<reference evidence="1 2" key="1">
    <citation type="journal article" date="2019" name="Sci. Rep.">
        <title>Orb-weaving spider Araneus ventricosus genome elucidates the spidroin gene catalogue.</title>
        <authorList>
            <person name="Kono N."/>
            <person name="Nakamura H."/>
            <person name="Ohtoshi R."/>
            <person name="Moran D.A.P."/>
            <person name="Shinohara A."/>
            <person name="Yoshida Y."/>
            <person name="Fujiwara M."/>
            <person name="Mori M."/>
            <person name="Tomita M."/>
            <person name="Arakawa K."/>
        </authorList>
    </citation>
    <scope>NUCLEOTIDE SEQUENCE [LARGE SCALE GENOMIC DNA]</scope>
</reference>
<dbReference type="EMBL" id="BGPR01058079">
    <property type="protein sequence ID" value="GBO34272.1"/>
    <property type="molecule type" value="Genomic_DNA"/>
</dbReference>
<organism evidence="1 2">
    <name type="scientific">Araneus ventricosus</name>
    <name type="common">Orbweaver spider</name>
    <name type="synonym">Epeira ventricosa</name>
    <dbReference type="NCBI Taxonomy" id="182803"/>
    <lineage>
        <taxon>Eukaryota</taxon>
        <taxon>Metazoa</taxon>
        <taxon>Ecdysozoa</taxon>
        <taxon>Arthropoda</taxon>
        <taxon>Chelicerata</taxon>
        <taxon>Arachnida</taxon>
        <taxon>Araneae</taxon>
        <taxon>Araneomorphae</taxon>
        <taxon>Entelegynae</taxon>
        <taxon>Araneoidea</taxon>
        <taxon>Araneidae</taxon>
        <taxon>Araneus</taxon>
    </lineage>
</organism>
<protein>
    <submittedName>
        <fullName evidence="1">Uncharacterized protein</fullName>
    </submittedName>
</protein>
<dbReference type="Proteomes" id="UP000499080">
    <property type="component" value="Unassembled WGS sequence"/>
</dbReference>